<feature type="transmembrane region" description="Helical" evidence="8">
    <location>
        <begin position="721"/>
        <end position="744"/>
    </location>
</feature>
<comment type="caution">
    <text evidence="10">The sequence shown here is derived from an EMBL/GenBank/DDBJ whole genome shotgun (WGS) entry which is preliminary data.</text>
</comment>
<name>A0ABD1ZD22_9MARC</name>
<dbReference type="GO" id="GO:0005524">
    <property type="term" value="F:ATP binding"/>
    <property type="evidence" value="ECO:0007669"/>
    <property type="project" value="UniProtKB-KW"/>
</dbReference>
<dbReference type="Pfam" id="PF01061">
    <property type="entry name" value="ABC2_membrane"/>
    <property type="match status" value="1"/>
</dbReference>
<evidence type="ECO:0000256" key="5">
    <source>
        <dbReference type="ARBA" id="ARBA00022840"/>
    </source>
</evidence>
<dbReference type="SMART" id="SM00382">
    <property type="entry name" value="AAA"/>
    <property type="match status" value="1"/>
</dbReference>
<dbReference type="InterPro" id="IPR003593">
    <property type="entry name" value="AAA+_ATPase"/>
</dbReference>
<sequence>MEESGIQSRCDGENTQTASEPVVGLEDGHVLLSPYSVSSFRVQPTGVSKIPSVLEVVRSLSKCSSSVSNGPPNSMRFDTTTNPFSWDKASEISFRENRKIDVSPRSVSSLSSFIRPSLGAGVARTQSASVGEMMKKVRSSSIDSSNAPGTPKSFSVDMTHDELDSFDDPSDTFPYITRLPLIVLEFHNLTYEVNSKNTKNVKKFVSGLTSIGWNSRAVNPSQSPPRNSSTRVLDQVSGEARDGEILAVMGPSGSGKSTLIDALAQRIAPESLAGSVTLNGERVSNSLLRCISAYVMQEDLLFPLLTVAETLMFAAEVRLSSATHNTQRKRDRVDQLLKQLGLQRVANSIVGDEGRRGVSGGERRRVSIGIDIIHDPLLLFLDEPTSGLDSTSAYLLIKTLQKIAHTGSIVILSIHQPSYRILGLLDRLIILAFGHKIYGGAPSGLKTFYAAFGRPIPEHENSTEHAMDLIQELHSSATGIKPLVDFSRAWTEVNSRFSEAELGPDGGMDLRSAISASIKRGKLVTTKEYTDAQSGYDVIADLAKLESTSESSKVMKFANSIWQEVPILMWRALINISRTPELFLMRLGTVMVTGFLLATVYWGLDHTPTGVQQRLGFFTFVVSASYYTCADALPVFIQERYIFLRETSHNAYRKSSYVLANALIYIPFQAILALVFSTIIWWAVGLAGGFSGFSFLVLITWASFWTGNSFVTFISGIAPSVIMGFVAVVALLAYFQMLSGFFILKDHIPRYWIWLHYISMVKYPYEAVLTNEFDRPGICYERAANIFSGTPLEPVKDPAFVDGLLAYVRASLPNTSYASMTRDSCVLSGHDIYLSREIDLSKWANLGTTISFGIFYRILFYVILRLRGGNRRQ</sequence>
<dbReference type="EMBL" id="JBHFFA010000002">
    <property type="protein sequence ID" value="KAL2644237.1"/>
    <property type="molecule type" value="Genomic_DNA"/>
</dbReference>
<comment type="subcellular location">
    <subcellularLocation>
        <location evidence="1">Membrane</location>
        <topology evidence="1">Multi-pass membrane protein</topology>
    </subcellularLocation>
</comment>
<organism evidence="10 11">
    <name type="scientific">Riccia fluitans</name>
    <dbReference type="NCBI Taxonomy" id="41844"/>
    <lineage>
        <taxon>Eukaryota</taxon>
        <taxon>Viridiplantae</taxon>
        <taxon>Streptophyta</taxon>
        <taxon>Embryophyta</taxon>
        <taxon>Marchantiophyta</taxon>
        <taxon>Marchantiopsida</taxon>
        <taxon>Marchantiidae</taxon>
        <taxon>Marchantiales</taxon>
        <taxon>Ricciaceae</taxon>
        <taxon>Riccia</taxon>
    </lineage>
</organism>
<evidence type="ECO:0000256" key="2">
    <source>
        <dbReference type="ARBA" id="ARBA00022448"/>
    </source>
</evidence>
<evidence type="ECO:0000256" key="6">
    <source>
        <dbReference type="ARBA" id="ARBA00022989"/>
    </source>
</evidence>
<dbReference type="CDD" id="cd03213">
    <property type="entry name" value="ABCG_EPDR"/>
    <property type="match status" value="1"/>
</dbReference>
<evidence type="ECO:0000256" key="7">
    <source>
        <dbReference type="ARBA" id="ARBA00023136"/>
    </source>
</evidence>
<dbReference type="InterPro" id="IPR027417">
    <property type="entry name" value="P-loop_NTPase"/>
</dbReference>
<keyword evidence="4" id="KW-0547">Nucleotide-binding</keyword>
<dbReference type="InterPro" id="IPR017871">
    <property type="entry name" value="ABC_transporter-like_CS"/>
</dbReference>
<feature type="transmembrane region" description="Helical" evidence="8">
    <location>
        <begin position="583"/>
        <end position="604"/>
    </location>
</feature>
<dbReference type="InterPro" id="IPR003439">
    <property type="entry name" value="ABC_transporter-like_ATP-bd"/>
</dbReference>
<dbReference type="Proteomes" id="UP001605036">
    <property type="component" value="Unassembled WGS sequence"/>
</dbReference>
<dbReference type="Gene3D" id="3.40.50.300">
    <property type="entry name" value="P-loop containing nucleotide triphosphate hydrolases"/>
    <property type="match status" value="1"/>
</dbReference>
<dbReference type="PROSITE" id="PS50893">
    <property type="entry name" value="ABC_TRANSPORTER_2"/>
    <property type="match status" value="1"/>
</dbReference>
<protein>
    <recommendedName>
        <fullName evidence="9">ABC transporter domain-containing protein</fullName>
    </recommendedName>
</protein>
<evidence type="ECO:0000256" key="1">
    <source>
        <dbReference type="ARBA" id="ARBA00004141"/>
    </source>
</evidence>
<keyword evidence="6 8" id="KW-1133">Transmembrane helix</keyword>
<keyword evidence="7 8" id="KW-0472">Membrane</keyword>
<dbReference type="Pfam" id="PF00005">
    <property type="entry name" value="ABC_tran"/>
    <property type="match status" value="1"/>
</dbReference>
<feature type="transmembrane region" description="Helical" evidence="8">
    <location>
        <begin position="843"/>
        <end position="864"/>
    </location>
</feature>
<gene>
    <name evidence="10" type="ORF">R1flu_011824</name>
</gene>
<dbReference type="PANTHER" id="PTHR48041">
    <property type="entry name" value="ABC TRANSPORTER G FAMILY MEMBER 28"/>
    <property type="match status" value="1"/>
</dbReference>
<evidence type="ECO:0000256" key="3">
    <source>
        <dbReference type="ARBA" id="ARBA00022692"/>
    </source>
</evidence>
<feature type="transmembrane region" description="Helical" evidence="8">
    <location>
        <begin position="690"/>
        <end position="714"/>
    </location>
</feature>
<evidence type="ECO:0000256" key="4">
    <source>
        <dbReference type="ARBA" id="ARBA00022741"/>
    </source>
</evidence>
<dbReference type="GO" id="GO:0016020">
    <property type="term" value="C:membrane"/>
    <property type="evidence" value="ECO:0007669"/>
    <property type="project" value="UniProtKB-SubCell"/>
</dbReference>
<dbReference type="AlphaFoldDB" id="A0ABD1ZD22"/>
<reference evidence="10 11" key="1">
    <citation type="submission" date="2024-09" db="EMBL/GenBank/DDBJ databases">
        <title>Chromosome-scale assembly of Riccia fluitans.</title>
        <authorList>
            <person name="Paukszto L."/>
            <person name="Sawicki J."/>
            <person name="Karawczyk K."/>
            <person name="Piernik-Szablinska J."/>
            <person name="Szczecinska M."/>
            <person name="Mazdziarz M."/>
        </authorList>
    </citation>
    <scope>NUCLEOTIDE SEQUENCE [LARGE SCALE GENOMIC DNA]</scope>
    <source>
        <strain evidence="10">Rf_01</strain>
        <tissue evidence="10">Aerial parts of the thallus</tissue>
    </source>
</reference>
<dbReference type="PROSITE" id="PS00211">
    <property type="entry name" value="ABC_TRANSPORTER_1"/>
    <property type="match status" value="1"/>
</dbReference>
<dbReference type="SUPFAM" id="SSF52540">
    <property type="entry name" value="P-loop containing nucleoside triphosphate hydrolases"/>
    <property type="match status" value="1"/>
</dbReference>
<keyword evidence="11" id="KW-1185">Reference proteome</keyword>
<evidence type="ECO:0000256" key="8">
    <source>
        <dbReference type="SAM" id="Phobius"/>
    </source>
</evidence>
<feature type="transmembrane region" description="Helical" evidence="8">
    <location>
        <begin position="658"/>
        <end position="684"/>
    </location>
</feature>
<proteinExistence type="predicted"/>
<accession>A0ABD1ZD22</accession>
<keyword evidence="5" id="KW-0067">ATP-binding</keyword>
<dbReference type="InterPro" id="IPR050352">
    <property type="entry name" value="ABCG_transporters"/>
</dbReference>
<keyword evidence="3 8" id="KW-0812">Transmembrane</keyword>
<dbReference type="PANTHER" id="PTHR48041:SF11">
    <property type="entry name" value="ABC TRANSPORTER G FAMILY MEMBER 16"/>
    <property type="match status" value="1"/>
</dbReference>
<dbReference type="InterPro" id="IPR013525">
    <property type="entry name" value="ABC2_TM"/>
</dbReference>
<evidence type="ECO:0000313" key="10">
    <source>
        <dbReference type="EMBL" id="KAL2644237.1"/>
    </source>
</evidence>
<evidence type="ECO:0000313" key="11">
    <source>
        <dbReference type="Proteomes" id="UP001605036"/>
    </source>
</evidence>
<keyword evidence="2" id="KW-0813">Transport</keyword>
<feature type="domain" description="ABC transporter" evidence="9">
    <location>
        <begin position="215"/>
        <end position="458"/>
    </location>
</feature>
<evidence type="ECO:0000259" key="9">
    <source>
        <dbReference type="PROSITE" id="PS50893"/>
    </source>
</evidence>